<sequence>MRQNPSARRGFTLIELLVVIAIIAILIGLLLPAVQKVREAAARSTCQNNLKQMGLAFHSFQDVNGGLPSVRYCAPIGTTNRGAAPIYDTLSGFMYVLPYIEQAPLHNAIFNHPNFKDGTSGSPWNSGFTPYATVVKTFQCPSETASPPIGLAPRNYMMNTGDTANPSATNGRGAFLVQPTSGTAPDRYGPTLQGMTDGTSNTLLLSEARRGFLGFTTSLVPSDCRALYNTSTKAYTPQAGSYDTGSRMAEGRVYYSEFRTILPPNAPRCNSRNDHESGTGFYTPGSYHTGGVNAAMSDGSVRFVRDTIAAGTETIAADGATITGFSPYGVWGAMGTRNGGEVVSID</sequence>
<protein>
    <submittedName>
        <fullName evidence="3">Prepilin-type cleavage/methylation domain-containing protein</fullName>
    </submittedName>
</protein>
<dbReference type="SUPFAM" id="SSF54523">
    <property type="entry name" value="Pili subunits"/>
    <property type="match status" value="1"/>
</dbReference>
<evidence type="ECO:0000313" key="3">
    <source>
        <dbReference type="EMBL" id="QEL13722.1"/>
    </source>
</evidence>
<dbReference type="PANTHER" id="PTHR30093:SF2">
    <property type="entry name" value="TYPE II SECRETION SYSTEM PROTEIN H"/>
    <property type="match status" value="1"/>
</dbReference>
<evidence type="ECO:0000256" key="1">
    <source>
        <dbReference type="SAM" id="Phobius"/>
    </source>
</evidence>
<evidence type="ECO:0000259" key="2">
    <source>
        <dbReference type="Pfam" id="PF07596"/>
    </source>
</evidence>
<feature type="transmembrane region" description="Helical" evidence="1">
    <location>
        <begin position="12"/>
        <end position="34"/>
    </location>
</feature>
<proteinExistence type="predicted"/>
<dbReference type="InterPro" id="IPR011453">
    <property type="entry name" value="DUF1559"/>
</dbReference>
<dbReference type="KEGG" id="lrs:PX52LOC_00580"/>
<dbReference type="InterPro" id="IPR012902">
    <property type="entry name" value="N_methyl_site"/>
</dbReference>
<gene>
    <name evidence="3" type="ORF">PX52LOC_00580</name>
</gene>
<keyword evidence="1" id="KW-0812">Transmembrane</keyword>
<dbReference type="NCBIfam" id="TIGR02532">
    <property type="entry name" value="IV_pilin_GFxxxE"/>
    <property type="match status" value="1"/>
</dbReference>
<dbReference type="Proteomes" id="UP000324974">
    <property type="component" value="Chromosome"/>
</dbReference>
<accession>A0A5C1A7A7</accession>
<dbReference type="PANTHER" id="PTHR30093">
    <property type="entry name" value="GENERAL SECRETION PATHWAY PROTEIN G"/>
    <property type="match status" value="1"/>
</dbReference>
<feature type="domain" description="DUF1559" evidence="2">
    <location>
        <begin position="35"/>
        <end position="310"/>
    </location>
</feature>
<keyword evidence="4" id="KW-1185">Reference proteome</keyword>
<dbReference type="PROSITE" id="PS00409">
    <property type="entry name" value="PROKAR_NTER_METHYL"/>
    <property type="match status" value="1"/>
</dbReference>
<evidence type="ECO:0000313" key="4">
    <source>
        <dbReference type="Proteomes" id="UP000324974"/>
    </source>
</evidence>
<organism evidence="3 4">
    <name type="scientific">Limnoglobus roseus</name>
    <dbReference type="NCBI Taxonomy" id="2598579"/>
    <lineage>
        <taxon>Bacteria</taxon>
        <taxon>Pseudomonadati</taxon>
        <taxon>Planctomycetota</taxon>
        <taxon>Planctomycetia</taxon>
        <taxon>Gemmatales</taxon>
        <taxon>Gemmataceae</taxon>
        <taxon>Limnoglobus</taxon>
    </lineage>
</organism>
<reference evidence="4" key="1">
    <citation type="submission" date="2019-08" db="EMBL/GenBank/DDBJ databases">
        <title>Limnoglobus roseus gen. nov., sp. nov., a novel freshwater planctomycete with a giant genome from the family Gemmataceae.</title>
        <authorList>
            <person name="Kulichevskaya I.S."/>
            <person name="Naumoff D.G."/>
            <person name="Miroshnikov K."/>
            <person name="Ivanova A."/>
            <person name="Philippov D.A."/>
            <person name="Hakobyan A."/>
            <person name="Rijpstra I.C."/>
            <person name="Sinninghe Damste J.S."/>
            <person name="Liesack W."/>
            <person name="Dedysh S.N."/>
        </authorList>
    </citation>
    <scope>NUCLEOTIDE SEQUENCE [LARGE SCALE GENOMIC DNA]</scope>
    <source>
        <strain evidence="4">PX52</strain>
    </source>
</reference>
<dbReference type="EMBL" id="CP042425">
    <property type="protein sequence ID" value="QEL13722.1"/>
    <property type="molecule type" value="Genomic_DNA"/>
</dbReference>
<dbReference type="RefSeq" id="WP_149108668.1">
    <property type="nucleotide sequence ID" value="NZ_CP042425.1"/>
</dbReference>
<dbReference type="Gene3D" id="3.30.700.10">
    <property type="entry name" value="Glycoprotein, Type 4 Pilin"/>
    <property type="match status" value="1"/>
</dbReference>
<dbReference type="AlphaFoldDB" id="A0A5C1A7A7"/>
<keyword evidence="1" id="KW-1133">Transmembrane helix</keyword>
<name>A0A5C1A7A7_9BACT</name>
<dbReference type="Pfam" id="PF07963">
    <property type="entry name" value="N_methyl"/>
    <property type="match status" value="1"/>
</dbReference>
<dbReference type="InterPro" id="IPR027558">
    <property type="entry name" value="Pre_pil_HX9DG_C"/>
</dbReference>
<dbReference type="OrthoDB" id="241541at2"/>
<dbReference type="InterPro" id="IPR045584">
    <property type="entry name" value="Pilin-like"/>
</dbReference>
<dbReference type="NCBIfam" id="TIGR04294">
    <property type="entry name" value="pre_pil_HX9DG"/>
    <property type="match status" value="1"/>
</dbReference>
<dbReference type="Pfam" id="PF07596">
    <property type="entry name" value="SBP_bac_10"/>
    <property type="match status" value="1"/>
</dbReference>
<keyword evidence="1" id="KW-0472">Membrane</keyword>